<keyword evidence="1" id="KW-0472">Membrane</keyword>
<feature type="transmembrane region" description="Helical" evidence="1">
    <location>
        <begin position="46"/>
        <end position="64"/>
    </location>
</feature>
<protein>
    <recommendedName>
        <fullName evidence="4">FUSC family protein</fullName>
    </recommendedName>
</protein>
<evidence type="ECO:0000313" key="3">
    <source>
        <dbReference type="Proteomes" id="UP001500839"/>
    </source>
</evidence>
<evidence type="ECO:0000313" key="2">
    <source>
        <dbReference type="EMBL" id="GAA4804939.1"/>
    </source>
</evidence>
<dbReference type="Proteomes" id="UP001500839">
    <property type="component" value="Unassembled WGS sequence"/>
</dbReference>
<dbReference type="EMBL" id="BAABKQ010000001">
    <property type="protein sequence ID" value="GAA4804939.1"/>
    <property type="molecule type" value="Genomic_DNA"/>
</dbReference>
<dbReference type="RefSeq" id="WP_307810647.1">
    <property type="nucleotide sequence ID" value="NZ_BAABKQ010000001.1"/>
</dbReference>
<accession>A0ABP9C9D9</accession>
<evidence type="ECO:0000256" key="1">
    <source>
        <dbReference type="SAM" id="Phobius"/>
    </source>
</evidence>
<feature type="transmembrane region" description="Helical" evidence="1">
    <location>
        <begin position="100"/>
        <end position="119"/>
    </location>
</feature>
<evidence type="ECO:0008006" key="4">
    <source>
        <dbReference type="Google" id="ProtNLM"/>
    </source>
</evidence>
<name>A0ABP9C9D9_9ACTN</name>
<keyword evidence="1" id="KW-0812">Transmembrane</keyword>
<sequence length="346" mass="36532">MTSPGHEDRDVRGLLGMRSTAAHALVAAYVLTFLLVSLKAGPGSGIGVDIAAWAAVSAGAVVLVRAPGDPLPLGAAIGVVLAGPAALNLVLIAVPVPIDSLLQLWPLAAATALYTFLCVRGRMPMAWIGMAMTIASCMAWAQRTGQGAGYGFAISAINLAPLLMATFFTWTIRPAARNIFALRDQTVLRVADEAAATAILLERDEQLQRLDRLARPLLERIAAGEPLTDGERLASSLLEAHLRDTIRAPGLNTPALTRAAHGARERGVELILLDDHGMDEAPAEVRTRVHTVLERVLDSVTGGNVTVRVLPPHRAALVTILHGGDATVTRITLGHDGHRVLEPGRD</sequence>
<keyword evidence="3" id="KW-1185">Reference proteome</keyword>
<gene>
    <name evidence="2" type="ORF">GCM10023353_04520</name>
</gene>
<feature type="transmembrane region" description="Helical" evidence="1">
    <location>
        <begin position="148"/>
        <end position="170"/>
    </location>
</feature>
<feature type="transmembrane region" description="Helical" evidence="1">
    <location>
        <begin position="71"/>
        <end position="94"/>
    </location>
</feature>
<proteinExistence type="predicted"/>
<keyword evidence="1" id="KW-1133">Transmembrane helix</keyword>
<feature type="transmembrane region" description="Helical" evidence="1">
    <location>
        <begin position="21"/>
        <end position="40"/>
    </location>
</feature>
<organism evidence="2 3">
    <name type="scientific">Tomitella cavernea</name>
    <dbReference type="NCBI Taxonomy" id="1387982"/>
    <lineage>
        <taxon>Bacteria</taxon>
        <taxon>Bacillati</taxon>
        <taxon>Actinomycetota</taxon>
        <taxon>Actinomycetes</taxon>
        <taxon>Mycobacteriales</taxon>
        <taxon>Tomitella</taxon>
    </lineage>
</organism>
<reference evidence="3" key="1">
    <citation type="journal article" date="2019" name="Int. J. Syst. Evol. Microbiol.">
        <title>The Global Catalogue of Microorganisms (GCM) 10K type strain sequencing project: providing services to taxonomists for standard genome sequencing and annotation.</title>
        <authorList>
            <consortium name="The Broad Institute Genomics Platform"/>
            <consortium name="The Broad Institute Genome Sequencing Center for Infectious Disease"/>
            <person name="Wu L."/>
            <person name="Ma J."/>
        </authorList>
    </citation>
    <scope>NUCLEOTIDE SEQUENCE [LARGE SCALE GENOMIC DNA]</scope>
    <source>
        <strain evidence="3">JCM 18542</strain>
    </source>
</reference>
<comment type="caution">
    <text evidence="2">The sequence shown here is derived from an EMBL/GenBank/DDBJ whole genome shotgun (WGS) entry which is preliminary data.</text>
</comment>